<gene>
    <name evidence="3" type="ORF">MJAP1_003365</name>
</gene>
<dbReference type="InterPro" id="IPR055264">
    <property type="entry name" value="BOD1/SHG1_dom"/>
</dbReference>
<feature type="region of interest" description="Disordered" evidence="1">
    <location>
        <begin position="134"/>
        <end position="160"/>
    </location>
</feature>
<dbReference type="EMBL" id="CP119963">
    <property type="protein sequence ID" value="WFD40379.1"/>
    <property type="molecule type" value="Genomic_DNA"/>
</dbReference>
<name>A0AAF0JBU3_9BASI</name>
<dbReference type="Proteomes" id="UP001217754">
    <property type="component" value="Chromosome 6"/>
</dbReference>
<keyword evidence="4" id="KW-1185">Reference proteome</keyword>
<dbReference type="GeneID" id="85227016"/>
<organism evidence="3 4">
    <name type="scientific">Malassezia japonica</name>
    <dbReference type="NCBI Taxonomy" id="223818"/>
    <lineage>
        <taxon>Eukaryota</taxon>
        <taxon>Fungi</taxon>
        <taxon>Dikarya</taxon>
        <taxon>Basidiomycota</taxon>
        <taxon>Ustilaginomycotina</taxon>
        <taxon>Malasseziomycetes</taxon>
        <taxon>Malasseziales</taxon>
        <taxon>Malasseziaceae</taxon>
        <taxon>Malassezia</taxon>
    </lineage>
</organism>
<feature type="compositionally biased region" description="Polar residues" evidence="1">
    <location>
        <begin position="150"/>
        <end position="160"/>
    </location>
</feature>
<accession>A0AAF0JBU3</accession>
<proteinExistence type="predicted"/>
<protein>
    <recommendedName>
        <fullName evidence="2">BOD1/SHG1 domain-containing protein</fullName>
    </recommendedName>
</protein>
<sequence>MSDSPATPDVQQPLQLTPDALVDEFKRQGHFDQIRKQLFQEFQQSAQLAEFKEAAEACMMQYTEKEPDRLVFRDARLRHSDLIRELDRHPLLDQLVEKMSRTDAVKAEGEGEGQASADTLLGAHGQIAQQIRQQIVQMARPGTEPLSADDTGTPSTEHVE</sequence>
<evidence type="ECO:0000256" key="1">
    <source>
        <dbReference type="SAM" id="MobiDB-lite"/>
    </source>
</evidence>
<dbReference type="Pfam" id="PF05205">
    <property type="entry name" value="COMPASS-Shg1"/>
    <property type="match status" value="1"/>
</dbReference>
<evidence type="ECO:0000259" key="2">
    <source>
        <dbReference type="Pfam" id="PF05205"/>
    </source>
</evidence>
<dbReference type="RefSeq" id="XP_060123276.1">
    <property type="nucleotide sequence ID" value="XM_060267293.1"/>
</dbReference>
<evidence type="ECO:0000313" key="3">
    <source>
        <dbReference type="EMBL" id="WFD40379.1"/>
    </source>
</evidence>
<reference evidence="3" key="1">
    <citation type="submission" date="2023-03" db="EMBL/GenBank/DDBJ databases">
        <title>Mating type loci evolution in Malassezia.</title>
        <authorList>
            <person name="Coelho M.A."/>
        </authorList>
    </citation>
    <scope>NUCLEOTIDE SEQUENCE</scope>
    <source>
        <strain evidence="3">CBS 9431</strain>
    </source>
</reference>
<dbReference type="AlphaFoldDB" id="A0AAF0JBU3"/>
<feature type="domain" description="BOD1/SHG1" evidence="2">
    <location>
        <begin position="21"/>
        <end position="99"/>
    </location>
</feature>
<evidence type="ECO:0000313" key="4">
    <source>
        <dbReference type="Proteomes" id="UP001217754"/>
    </source>
</evidence>